<keyword evidence="3" id="KW-1185">Reference proteome</keyword>
<evidence type="ECO:0000313" key="3">
    <source>
        <dbReference type="Proteomes" id="UP000186817"/>
    </source>
</evidence>
<feature type="compositionally biased region" description="Basic residues" evidence="1">
    <location>
        <begin position="27"/>
        <end position="37"/>
    </location>
</feature>
<name>A0A1Q9DTW5_SYMMI</name>
<feature type="compositionally biased region" description="Basic residues" evidence="1">
    <location>
        <begin position="70"/>
        <end position="79"/>
    </location>
</feature>
<reference evidence="2 3" key="1">
    <citation type="submission" date="2016-02" db="EMBL/GenBank/DDBJ databases">
        <title>Genome analysis of coral dinoflagellate symbionts highlights evolutionary adaptations to a symbiotic lifestyle.</title>
        <authorList>
            <person name="Aranda M."/>
            <person name="Li Y."/>
            <person name="Liew Y.J."/>
            <person name="Baumgarten S."/>
            <person name="Simakov O."/>
            <person name="Wilson M."/>
            <person name="Piel J."/>
            <person name="Ashoor H."/>
            <person name="Bougouffa S."/>
            <person name="Bajic V.B."/>
            <person name="Ryu T."/>
            <person name="Ravasi T."/>
            <person name="Bayer T."/>
            <person name="Micklem G."/>
            <person name="Kim H."/>
            <person name="Bhak J."/>
            <person name="Lajeunesse T.C."/>
            <person name="Voolstra C.R."/>
        </authorList>
    </citation>
    <scope>NUCLEOTIDE SEQUENCE [LARGE SCALE GENOMIC DNA]</scope>
    <source>
        <strain evidence="2 3">CCMP2467</strain>
    </source>
</reference>
<evidence type="ECO:0000313" key="2">
    <source>
        <dbReference type="EMBL" id="OLP98578.1"/>
    </source>
</evidence>
<feature type="region of interest" description="Disordered" evidence="1">
    <location>
        <begin position="185"/>
        <end position="234"/>
    </location>
</feature>
<feature type="region of interest" description="Disordered" evidence="1">
    <location>
        <begin position="27"/>
        <end position="105"/>
    </location>
</feature>
<accession>A0A1Q9DTW5</accession>
<proteinExistence type="predicted"/>
<sequence>MHFCRHDGKWMLRGLAGIFERRQMSSRKFAHPGRHSASRGPHTELGGGRDGERHAPLGTDTDEVSEHLHSTVRRPHSRAPRVVEGRRSVRGRQLSFGAPRPARRLRRVQQRSAAADLCVSASTQLCGVVAHHLPIRTHGLPSHTHPRALHDLRPASYQTSASASEGVVAKSVYFSFTGSVRRRRRRRAKSKALGRKRAGWLTRSGSQPSTGLWAQAEGDKEGASTRVEGTPPAPSSLGIGACRLDVPGEWEARRAVAWGAIALVNAAGTAPRGDAKGVVALSERDTISEASMSAGGSLCATGRAVAESEKMVATTPFARRSLNLRVTTASVECRQINKNIPSRPHKGPLNEITCYGPYWYYGLPVSGNNLKLRASSTPSVCFAEPGNDDKTNTAARNKYVCAELGTCPQLHLPCSPPDTPGGTSTTI</sequence>
<evidence type="ECO:0000256" key="1">
    <source>
        <dbReference type="SAM" id="MobiDB-lite"/>
    </source>
</evidence>
<gene>
    <name evidence="2" type="ORF">AK812_SmicGene18957</name>
</gene>
<dbReference type="Proteomes" id="UP000186817">
    <property type="component" value="Unassembled WGS sequence"/>
</dbReference>
<dbReference type="EMBL" id="LSRX01000391">
    <property type="protein sequence ID" value="OLP98578.1"/>
    <property type="molecule type" value="Genomic_DNA"/>
</dbReference>
<feature type="compositionally biased region" description="Basic residues" evidence="1">
    <location>
        <begin position="185"/>
        <end position="198"/>
    </location>
</feature>
<comment type="caution">
    <text evidence="2">The sequence shown here is derived from an EMBL/GenBank/DDBJ whole genome shotgun (WGS) entry which is preliminary data.</text>
</comment>
<dbReference type="AlphaFoldDB" id="A0A1Q9DTW5"/>
<protein>
    <submittedName>
        <fullName evidence="2">Uncharacterized protein</fullName>
    </submittedName>
</protein>
<organism evidence="2 3">
    <name type="scientific">Symbiodinium microadriaticum</name>
    <name type="common">Dinoflagellate</name>
    <name type="synonym">Zooxanthella microadriatica</name>
    <dbReference type="NCBI Taxonomy" id="2951"/>
    <lineage>
        <taxon>Eukaryota</taxon>
        <taxon>Sar</taxon>
        <taxon>Alveolata</taxon>
        <taxon>Dinophyceae</taxon>
        <taxon>Suessiales</taxon>
        <taxon>Symbiodiniaceae</taxon>
        <taxon>Symbiodinium</taxon>
    </lineage>
</organism>
<feature type="compositionally biased region" description="Polar residues" evidence="1">
    <location>
        <begin position="203"/>
        <end position="212"/>
    </location>
</feature>